<protein>
    <recommendedName>
        <fullName evidence="2">Restriction endonuclease type II-like domain-containing protein</fullName>
    </recommendedName>
</protein>
<dbReference type="Proteomes" id="UP000581206">
    <property type="component" value="Unassembled WGS sequence"/>
</dbReference>
<gene>
    <name evidence="3" type="ORF">HGA03_01405</name>
</gene>
<evidence type="ECO:0000259" key="2">
    <source>
        <dbReference type="Pfam" id="PF18741"/>
    </source>
</evidence>
<organism evidence="3 4">
    <name type="scientific">Cellulomonas denverensis</name>
    <dbReference type="NCBI Taxonomy" id="264297"/>
    <lineage>
        <taxon>Bacteria</taxon>
        <taxon>Bacillati</taxon>
        <taxon>Actinomycetota</taxon>
        <taxon>Actinomycetes</taxon>
        <taxon>Micrococcales</taxon>
        <taxon>Cellulomonadaceae</taxon>
        <taxon>Cellulomonas</taxon>
    </lineage>
</organism>
<feature type="compositionally biased region" description="Low complexity" evidence="1">
    <location>
        <begin position="756"/>
        <end position="795"/>
    </location>
</feature>
<reference evidence="3 4" key="1">
    <citation type="submission" date="2020-04" db="EMBL/GenBank/DDBJ databases">
        <title>MicrobeNet Type strains.</title>
        <authorList>
            <person name="Nicholson A.C."/>
        </authorList>
    </citation>
    <scope>NUCLEOTIDE SEQUENCE [LARGE SCALE GENOMIC DNA]</scope>
    <source>
        <strain evidence="3 4">ATCC BAA-788</strain>
    </source>
</reference>
<evidence type="ECO:0000313" key="4">
    <source>
        <dbReference type="Proteomes" id="UP000581206"/>
    </source>
</evidence>
<dbReference type="InterPro" id="IPR011335">
    <property type="entry name" value="Restrct_endonuc-II-like"/>
</dbReference>
<accession>A0A7X6KSA9</accession>
<feature type="region of interest" description="Disordered" evidence="1">
    <location>
        <begin position="743"/>
        <end position="838"/>
    </location>
</feature>
<proteinExistence type="predicted"/>
<feature type="domain" description="Restriction endonuclease type II-like" evidence="2">
    <location>
        <begin position="848"/>
        <end position="941"/>
    </location>
</feature>
<dbReference type="SUPFAM" id="SSF52980">
    <property type="entry name" value="Restriction endonuclease-like"/>
    <property type="match status" value="1"/>
</dbReference>
<dbReference type="AlphaFoldDB" id="A0A7X6KSA9"/>
<keyword evidence="4" id="KW-1185">Reference proteome</keyword>
<dbReference type="EMBL" id="JAAXOX010000001">
    <property type="protein sequence ID" value="NKY21317.1"/>
    <property type="molecule type" value="Genomic_DNA"/>
</dbReference>
<comment type="caution">
    <text evidence="3">The sequence shown here is derived from an EMBL/GenBank/DDBJ whole genome shotgun (WGS) entry which is preliminary data.</text>
</comment>
<sequence length="1162" mass="122477">MTLEADPGDPARTAALRSSLVAHRERLRGYLSGLHVAREPWGVSAYDAFQALAALTAARPTPSTTVRLDPAVARELTAERRAALAESLRAAAEVGAFTLRPVDTPWYGAALDTAQQADQTLERVRRLAGPDGLALLQRRIAEVAEATGFAPATSVQGWGEQLTVLAGVRGTLDDFQPIVFERSVADLVAATATKAWRTEHDQPMGFWLRRRLKKQAKDLLRPGRHVDDLHAALANAQHQREVWRRHCAAGGWPQLPAGMAQIEAEYQQVRADLDALAPVLAGTPEGGELVATPVRQVAERIERLLAGADALPAVPERSRLVRDLRAAGLEPLLYDLADRRVPAWLVGPELDLAWWSTVFEQIITADPALAGYDGRSLGRLVAEYRQLDHAQIESLAAPVRTRAAAHTRHAMDQHPEQTEALFGELVEDRFSGLLEAMSRYGDVARRLRPVLAAAPMLVPQVLPATRTVDLVVLDAADHLPVEVLLPALARGRQVVVIGDPRCASGSAVTELAAVLPRVALHADGSRRDPYLTAFLAGHGYAGVLSPTPLPTEAAAVGFHPVDGTGMPDDSGTVQSTRAEVDRVVELVADHAFNRPEESLAVITASPLHTAQIREAVLSQVRGNPALAAALDAGRPEPFVVTDLTSIAGLRRDAVVLSFGFGRTPHGRVLHRFGPISDEGGDGLLLAALGVTRHRLDVVSCLTADQLDPHRLRGAGPQLYADLLSFAERRAAGDPDLLADMARQAAGEAGDADESGADAADGAGASTAGDASGAGTSAAGAGSASDATARTDATAPTGGGVHPSSDAPVTGAAASSAESGSRPDSVTASTVDGAGQDEPTVTDRLVVDLAERLWRHGLVVELDYGLPGGLRLPMAVGHPDLPGRLLVAVLTDDDSYVREPSVRVRDRQVPERLERLGWSVVRVWSVAAFIDPDAEVDRIRRAVHAVADREVERARADRQRSMSLLGDVPVVPAADLEPAPSTGALSVIGLPTDAGLPVGGGARDGEPPAMTAPTWTVPGFETPGATPEPSGAETTRTDETGTPRAVPLLDDDPARPRTGTLPLVAADIPGVMEAAAAMTGAIPVIPKAMPGDAPGPRPDVRPGLPISAYSDDQLDELVAWMMADGVERTESQLAAELRLELGVTRRGARVDAVVSAAVRRALG</sequence>
<dbReference type="InterPro" id="IPR049468">
    <property type="entry name" value="Restrct_endonuc-II-like_dom"/>
</dbReference>
<evidence type="ECO:0000256" key="1">
    <source>
        <dbReference type="SAM" id="MobiDB-lite"/>
    </source>
</evidence>
<name>A0A7X6KSA9_9CELL</name>
<feature type="region of interest" description="Disordered" evidence="1">
    <location>
        <begin position="1019"/>
        <end position="1055"/>
    </location>
</feature>
<evidence type="ECO:0000313" key="3">
    <source>
        <dbReference type="EMBL" id="NKY21317.1"/>
    </source>
</evidence>
<feature type="compositionally biased region" description="Low complexity" evidence="1">
    <location>
        <begin position="810"/>
        <end position="819"/>
    </location>
</feature>
<dbReference type="Pfam" id="PF18741">
    <property type="entry name" value="MTES_1575"/>
    <property type="match status" value="1"/>
</dbReference>